<proteinExistence type="predicted"/>
<evidence type="ECO:0000256" key="2">
    <source>
        <dbReference type="ARBA" id="ARBA00004727"/>
    </source>
</evidence>
<name>A0AAV9AZY3_ACOGR</name>
<reference evidence="8" key="2">
    <citation type="submission" date="2023-06" db="EMBL/GenBank/DDBJ databases">
        <authorList>
            <person name="Ma L."/>
            <person name="Liu K.-W."/>
            <person name="Li Z."/>
            <person name="Hsiao Y.-Y."/>
            <person name="Qi Y."/>
            <person name="Fu T."/>
            <person name="Tang G."/>
            <person name="Zhang D."/>
            <person name="Sun W.-H."/>
            <person name="Liu D.-K."/>
            <person name="Li Y."/>
            <person name="Chen G.-Z."/>
            <person name="Liu X.-D."/>
            <person name="Liao X.-Y."/>
            <person name="Jiang Y.-T."/>
            <person name="Yu X."/>
            <person name="Hao Y."/>
            <person name="Huang J."/>
            <person name="Zhao X.-W."/>
            <person name="Ke S."/>
            <person name="Chen Y.-Y."/>
            <person name="Wu W.-L."/>
            <person name="Hsu J.-L."/>
            <person name="Lin Y.-F."/>
            <person name="Huang M.-D."/>
            <person name="Li C.-Y."/>
            <person name="Huang L."/>
            <person name="Wang Z.-W."/>
            <person name="Zhao X."/>
            <person name="Zhong W.-Y."/>
            <person name="Peng D.-H."/>
            <person name="Ahmad S."/>
            <person name="Lan S."/>
            <person name="Zhang J.-S."/>
            <person name="Tsai W.-C."/>
            <person name="Van De Peer Y."/>
            <person name="Liu Z.-J."/>
        </authorList>
    </citation>
    <scope>NUCLEOTIDE SEQUENCE</scope>
    <source>
        <strain evidence="8">SCP</strain>
        <tissue evidence="8">Leaves</tissue>
    </source>
</reference>
<organism evidence="8 9">
    <name type="scientific">Acorus gramineus</name>
    <name type="common">Dwarf sweet flag</name>
    <dbReference type="NCBI Taxonomy" id="55184"/>
    <lineage>
        <taxon>Eukaryota</taxon>
        <taxon>Viridiplantae</taxon>
        <taxon>Streptophyta</taxon>
        <taxon>Embryophyta</taxon>
        <taxon>Tracheophyta</taxon>
        <taxon>Spermatophyta</taxon>
        <taxon>Magnoliopsida</taxon>
        <taxon>Liliopsida</taxon>
        <taxon>Acoraceae</taxon>
        <taxon>Acorus</taxon>
    </lineage>
</organism>
<evidence type="ECO:0000313" key="9">
    <source>
        <dbReference type="Proteomes" id="UP001179952"/>
    </source>
</evidence>
<keyword evidence="9" id="KW-1185">Reference proteome</keyword>
<dbReference type="Pfam" id="PF08323">
    <property type="entry name" value="Glyco_transf_5"/>
    <property type="match status" value="1"/>
</dbReference>
<dbReference type="EC" id="2.4.1.21" evidence="3"/>
<dbReference type="Proteomes" id="UP001179952">
    <property type="component" value="Unassembled WGS sequence"/>
</dbReference>
<evidence type="ECO:0000256" key="1">
    <source>
        <dbReference type="ARBA" id="ARBA00001478"/>
    </source>
</evidence>
<feature type="domain" description="Starch synthase catalytic" evidence="7">
    <location>
        <begin position="69"/>
        <end position="212"/>
    </location>
</feature>
<dbReference type="PANTHER" id="PTHR46083:SF3">
    <property type="entry name" value="UDP-GLYCOSYLTRANSFERASE SUPERFAMILY PROTEIN"/>
    <property type="match status" value="1"/>
</dbReference>
<evidence type="ECO:0000256" key="6">
    <source>
        <dbReference type="ARBA" id="ARBA00022922"/>
    </source>
</evidence>
<keyword evidence="5" id="KW-0808">Transferase</keyword>
<dbReference type="AlphaFoldDB" id="A0AAV9AZY3"/>
<evidence type="ECO:0000313" key="8">
    <source>
        <dbReference type="EMBL" id="KAK1269511.1"/>
    </source>
</evidence>
<gene>
    <name evidence="8" type="ORF">QJS04_geneDACA005367</name>
</gene>
<dbReference type="GO" id="GO:0019252">
    <property type="term" value="P:starch biosynthetic process"/>
    <property type="evidence" value="ECO:0007669"/>
    <property type="project" value="UniProtKB-KW"/>
</dbReference>
<comment type="pathway">
    <text evidence="2">Glycan biosynthesis; starch biosynthesis.</text>
</comment>
<evidence type="ECO:0000256" key="3">
    <source>
        <dbReference type="ARBA" id="ARBA00012588"/>
    </source>
</evidence>
<evidence type="ECO:0000259" key="7">
    <source>
        <dbReference type="Pfam" id="PF08323"/>
    </source>
</evidence>
<reference evidence="8" key="1">
    <citation type="journal article" date="2023" name="Nat. Commun.">
        <title>Diploid and tetraploid genomes of Acorus and the evolution of monocots.</title>
        <authorList>
            <person name="Ma L."/>
            <person name="Liu K.W."/>
            <person name="Li Z."/>
            <person name="Hsiao Y.Y."/>
            <person name="Qi Y."/>
            <person name="Fu T."/>
            <person name="Tang G.D."/>
            <person name="Zhang D."/>
            <person name="Sun W.H."/>
            <person name="Liu D.K."/>
            <person name="Li Y."/>
            <person name="Chen G.Z."/>
            <person name="Liu X.D."/>
            <person name="Liao X.Y."/>
            <person name="Jiang Y.T."/>
            <person name="Yu X."/>
            <person name="Hao Y."/>
            <person name="Huang J."/>
            <person name="Zhao X.W."/>
            <person name="Ke S."/>
            <person name="Chen Y.Y."/>
            <person name="Wu W.L."/>
            <person name="Hsu J.L."/>
            <person name="Lin Y.F."/>
            <person name="Huang M.D."/>
            <person name="Li C.Y."/>
            <person name="Huang L."/>
            <person name="Wang Z.W."/>
            <person name="Zhao X."/>
            <person name="Zhong W.Y."/>
            <person name="Peng D.H."/>
            <person name="Ahmad S."/>
            <person name="Lan S."/>
            <person name="Zhang J.S."/>
            <person name="Tsai W.C."/>
            <person name="Van de Peer Y."/>
            <person name="Liu Z.J."/>
        </authorList>
    </citation>
    <scope>NUCLEOTIDE SEQUENCE</scope>
    <source>
        <strain evidence="8">SCP</strain>
    </source>
</reference>
<dbReference type="EMBL" id="JAUJYN010000006">
    <property type="protein sequence ID" value="KAK1269511.1"/>
    <property type="molecule type" value="Genomic_DNA"/>
</dbReference>
<keyword evidence="4" id="KW-0328">Glycosyltransferase</keyword>
<evidence type="ECO:0000256" key="4">
    <source>
        <dbReference type="ARBA" id="ARBA00022676"/>
    </source>
</evidence>
<dbReference type="PANTHER" id="PTHR46083">
    <property type="match status" value="1"/>
</dbReference>
<comment type="catalytic activity">
    <reaction evidence="1">
        <text>[(1-&gt;4)-alpha-D-glucosyl](n) + ADP-alpha-D-glucose = [(1-&gt;4)-alpha-D-glucosyl](n+1) + ADP + H(+)</text>
        <dbReference type="Rhea" id="RHEA:18189"/>
        <dbReference type="Rhea" id="RHEA-COMP:9584"/>
        <dbReference type="Rhea" id="RHEA-COMP:9587"/>
        <dbReference type="ChEBI" id="CHEBI:15378"/>
        <dbReference type="ChEBI" id="CHEBI:15444"/>
        <dbReference type="ChEBI" id="CHEBI:57498"/>
        <dbReference type="ChEBI" id="CHEBI:456216"/>
        <dbReference type="EC" id="2.4.1.21"/>
    </reaction>
</comment>
<comment type="caution">
    <text evidence="8">The sequence shown here is derived from an EMBL/GenBank/DDBJ whole genome shotgun (WGS) entry which is preliminary data.</text>
</comment>
<dbReference type="InterPro" id="IPR013534">
    <property type="entry name" value="Starch_synth_cat_dom"/>
</dbReference>
<dbReference type="SUPFAM" id="SSF53756">
    <property type="entry name" value="UDP-Glycosyltransferase/glycogen phosphorylase"/>
    <property type="match status" value="1"/>
</dbReference>
<accession>A0AAV9AZY3</accession>
<keyword evidence="6" id="KW-0750">Starch biosynthesis</keyword>
<dbReference type="GO" id="GO:0009011">
    <property type="term" value="F:alpha-1,4-glucan glucosyltransferase (ADP-glucose donor) activity"/>
    <property type="evidence" value="ECO:0007669"/>
    <property type="project" value="UniProtKB-EC"/>
</dbReference>
<protein>
    <recommendedName>
        <fullName evidence="3">starch synthase</fullName>
        <ecNumber evidence="3">2.4.1.21</ecNumber>
    </recommendedName>
</protein>
<dbReference type="Gene3D" id="3.40.50.2000">
    <property type="entry name" value="Glycogen Phosphorylase B"/>
    <property type="match status" value="2"/>
</dbReference>
<sequence length="490" mass="55620">MAIWWRLCYPSTLALILMRCKDYVKLKQSLLHFLEVAGMEIEYGLASSMELVLYLLNLSIIQHFSNVNKYTVTPTILNDLFRFSYFSRACLDYLVKSGKQPDILHIHNWETAIVGPLFWDIFVNQGLGDTRILFTCHNFNSHCLEPPNKLALCGLDPNKLHRLDRLQDSNKTHLVNLLKGGIVYSNKVVAVSSFHSKERIIRSATAGLESTLAIHREKLLITPHGFEDATWDPSKDELLPAKYSANNLKGKAICKIALRQRLGLSGHASAVVVGYILSETSGVDMENLKIVVWNALRKGAQFVFMRFNDTPAMNSAWESFQNQLKDADVKFINKYDEALLHLVLAGCDIILCSTFDDPMTQTPLKAIKYGAAPITIKSRNDMIRPHDGHDLGGTAMSQYMITAFANLSLNQAIDEIRNDPTRWNWIVKDGMSRDLSWNAECHDIHWDAYMSIKNLRDVISEGNNYPHHHICIPTTYFKGHSPEYLPNQPE</sequence>
<evidence type="ECO:0000256" key="5">
    <source>
        <dbReference type="ARBA" id="ARBA00022679"/>
    </source>
</evidence>